<gene>
    <name evidence="1" type="ORF">TI39_contig86g00008</name>
</gene>
<keyword evidence="2" id="KW-1185">Reference proteome</keyword>
<evidence type="ECO:0000313" key="2">
    <source>
        <dbReference type="Proteomes" id="UP000033647"/>
    </source>
</evidence>
<evidence type="ECO:0000313" key="1">
    <source>
        <dbReference type="EMBL" id="KJY02180.1"/>
    </source>
</evidence>
<sequence length="302" mass="34700">MSKRKAEDDGRDGIEDKKMLTDEDLVKMAKKMTIGLDPDQQRLPNEIMRKICQYMSMDARAIDLPLGTRRLKVPEDRIQLNRFVFAGLQGMFNASLTMRRMLSTHMVHQTTFTTRLDLATNGATRFVPARELSRMPDIIRKNVRKLQVQVYFSGPATVHAIEEWARLWYEPGLLRQMAKGDTEQEVEVVAKTCLADKVDGFKTGDGTRFWPWGVQMIDCFLDDVHAVAEDLVVEENRQAANESNFVIGVNFPELKSRLASMPVDKPCDKHFQRGDWKWDCWQCFHHEVHAGWAVSAGLLERT</sequence>
<dbReference type="EMBL" id="LAFY01000083">
    <property type="protein sequence ID" value="KJY02180.1"/>
    <property type="molecule type" value="Genomic_DNA"/>
</dbReference>
<accession>A0A0F4GXK9</accession>
<dbReference type="OrthoDB" id="10344611at2759"/>
<name>A0A0F4GXK9_9PEZI</name>
<dbReference type="AlphaFoldDB" id="A0A0F4GXK9"/>
<organism evidence="1 2">
    <name type="scientific">Zymoseptoria brevis</name>
    <dbReference type="NCBI Taxonomy" id="1047168"/>
    <lineage>
        <taxon>Eukaryota</taxon>
        <taxon>Fungi</taxon>
        <taxon>Dikarya</taxon>
        <taxon>Ascomycota</taxon>
        <taxon>Pezizomycotina</taxon>
        <taxon>Dothideomycetes</taxon>
        <taxon>Dothideomycetidae</taxon>
        <taxon>Mycosphaerellales</taxon>
        <taxon>Mycosphaerellaceae</taxon>
        <taxon>Zymoseptoria</taxon>
    </lineage>
</organism>
<reference evidence="1 2" key="1">
    <citation type="submission" date="2015-03" db="EMBL/GenBank/DDBJ databases">
        <title>RNA-seq based gene annotation and comparative genomics of four Zymoseptoria species reveal species-specific pathogenicity related genes and transposable element activity.</title>
        <authorList>
            <person name="Grandaubert J."/>
            <person name="Bhattacharyya A."/>
            <person name="Stukenbrock E.H."/>
        </authorList>
    </citation>
    <scope>NUCLEOTIDE SEQUENCE [LARGE SCALE GENOMIC DNA]</scope>
    <source>
        <strain evidence="1 2">Zb18110</strain>
    </source>
</reference>
<protein>
    <submittedName>
        <fullName evidence="1">Uncharacterized protein</fullName>
    </submittedName>
</protein>
<comment type="caution">
    <text evidence="1">The sequence shown here is derived from an EMBL/GenBank/DDBJ whole genome shotgun (WGS) entry which is preliminary data.</text>
</comment>
<dbReference type="Proteomes" id="UP000033647">
    <property type="component" value="Unassembled WGS sequence"/>
</dbReference>
<proteinExistence type="predicted"/>